<evidence type="ECO:0000256" key="2">
    <source>
        <dbReference type="ARBA" id="ARBA00022801"/>
    </source>
</evidence>
<evidence type="ECO:0000313" key="4">
    <source>
        <dbReference type="Proteomes" id="UP001054857"/>
    </source>
</evidence>
<comment type="caution">
    <text evidence="3">The sequence shown here is derived from an EMBL/GenBank/DDBJ whole genome shotgun (WGS) entry which is preliminary data.</text>
</comment>
<feature type="non-terminal residue" evidence="3">
    <location>
        <position position="103"/>
    </location>
</feature>
<feature type="non-terminal residue" evidence="3">
    <location>
        <position position="1"/>
    </location>
</feature>
<protein>
    <submittedName>
        <fullName evidence="3">Uncharacterized protein</fullName>
    </submittedName>
</protein>
<comment type="similarity">
    <text evidence="1">Belongs to the GDA1/CD39 NTPase family.</text>
</comment>
<organism evidence="3 4">
    <name type="scientific">Astrephomene gubernaculifera</name>
    <dbReference type="NCBI Taxonomy" id="47775"/>
    <lineage>
        <taxon>Eukaryota</taxon>
        <taxon>Viridiplantae</taxon>
        <taxon>Chlorophyta</taxon>
        <taxon>core chlorophytes</taxon>
        <taxon>Chlorophyceae</taxon>
        <taxon>CS clade</taxon>
        <taxon>Chlamydomonadales</taxon>
        <taxon>Astrephomenaceae</taxon>
        <taxon>Astrephomene</taxon>
    </lineage>
</organism>
<keyword evidence="4" id="KW-1185">Reference proteome</keyword>
<proteinExistence type="inferred from homology"/>
<sequence length="103" mass="11166">RLGLPPSASLPALRAAGERFCSRPWEQVEQQLVLGAGVSEDHVLKVCFGAAYIHTLLTRAFRMGPREEGLLRFANAVERPDGSQVEVNWVLGALLVELIGASV</sequence>
<keyword evidence="2" id="KW-0378">Hydrolase</keyword>
<dbReference type="AlphaFoldDB" id="A0AAD3HS71"/>
<dbReference type="InterPro" id="IPR000407">
    <property type="entry name" value="GDA1_CD39_NTPase"/>
</dbReference>
<evidence type="ECO:0000313" key="3">
    <source>
        <dbReference type="EMBL" id="GFR51859.1"/>
    </source>
</evidence>
<accession>A0AAD3HS71</accession>
<name>A0AAD3HS71_9CHLO</name>
<dbReference type="Gene3D" id="3.30.420.150">
    <property type="entry name" value="Exopolyphosphatase. Domain 2"/>
    <property type="match status" value="1"/>
</dbReference>
<dbReference type="Pfam" id="PF01150">
    <property type="entry name" value="GDA1_CD39"/>
    <property type="match status" value="1"/>
</dbReference>
<gene>
    <name evidence="3" type="ORF">Agub_g14332</name>
</gene>
<dbReference type="GO" id="GO:0016787">
    <property type="term" value="F:hydrolase activity"/>
    <property type="evidence" value="ECO:0007669"/>
    <property type="project" value="UniProtKB-KW"/>
</dbReference>
<reference evidence="3 4" key="1">
    <citation type="journal article" date="2021" name="Sci. Rep.">
        <title>Genome sequencing of the multicellular alga Astrephomene provides insights into convergent evolution of germ-soma differentiation.</title>
        <authorList>
            <person name="Yamashita S."/>
            <person name="Yamamoto K."/>
            <person name="Matsuzaki R."/>
            <person name="Suzuki S."/>
            <person name="Yamaguchi H."/>
            <person name="Hirooka S."/>
            <person name="Minakuchi Y."/>
            <person name="Miyagishima S."/>
            <person name="Kawachi M."/>
            <person name="Toyoda A."/>
            <person name="Nozaki H."/>
        </authorList>
    </citation>
    <scope>NUCLEOTIDE SEQUENCE [LARGE SCALE GENOMIC DNA]</scope>
    <source>
        <strain evidence="3 4">NIES-4017</strain>
    </source>
</reference>
<evidence type="ECO:0000256" key="1">
    <source>
        <dbReference type="ARBA" id="ARBA00009283"/>
    </source>
</evidence>
<dbReference type="EMBL" id="BMAR01000055">
    <property type="protein sequence ID" value="GFR51859.1"/>
    <property type="molecule type" value="Genomic_DNA"/>
</dbReference>
<dbReference type="Proteomes" id="UP001054857">
    <property type="component" value="Unassembled WGS sequence"/>
</dbReference>